<feature type="binding site" evidence="6">
    <location>
        <position position="89"/>
    </location>
    <ligand>
        <name>Mg(2+)</name>
        <dbReference type="ChEBI" id="CHEBI:18420"/>
    </ligand>
</feature>
<evidence type="ECO:0000256" key="4">
    <source>
        <dbReference type="ARBA" id="ARBA00022801"/>
    </source>
</evidence>
<accession>A0A9X1S038</accession>
<comment type="similarity">
    <text evidence="6">Belongs to the PINc/VapC protein family.</text>
</comment>
<dbReference type="CDD" id="cd09874">
    <property type="entry name" value="PIN_MT3492-like"/>
    <property type="match status" value="1"/>
</dbReference>
<feature type="domain" description="PIN" evidence="7">
    <location>
        <begin position="4"/>
        <end position="115"/>
    </location>
</feature>
<protein>
    <recommendedName>
        <fullName evidence="6">Ribonuclease VapC</fullName>
        <shortName evidence="6">RNase VapC</shortName>
        <ecNumber evidence="6">3.1.-.-</ecNumber>
    </recommendedName>
    <alternativeName>
        <fullName evidence="6">Toxin VapC</fullName>
    </alternativeName>
</protein>
<dbReference type="Gene3D" id="3.40.50.1010">
    <property type="entry name" value="5'-nuclease"/>
    <property type="match status" value="1"/>
</dbReference>
<dbReference type="InterPro" id="IPR002716">
    <property type="entry name" value="PIN_dom"/>
</dbReference>
<evidence type="ECO:0000256" key="3">
    <source>
        <dbReference type="ARBA" id="ARBA00022723"/>
    </source>
</evidence>
<feature type="binding site" evidence="6">
    <location>
        <position position="6"/>
    </location>
    <ligand>
        <name>Mg(2+)</name>
        <dbReference type="ChEBI" id="CHEBI:18420"/>
    </ligand>
</feature>
<dbReference type="Pfam" id="PF01850">
    <property type="entry name" value="PIN"/>
    <property type="match status" value="1"/>
</dbReference>
<dbReference type="RefSeq" id="WP_227531088.1">
    <property type="nucleotide sequence ID" value="NZ_JAGTTM010000004.1"/>
</dbReference>
<dbReference type="EMBL" id="JAGTTM010000004">
    <property type="protein sequence ID" value="MCC2030161.1"/>
    <property type="molecule type" value="Genomic_DNA"/>
</dbReference>
<dbReference type="GO" id="GO:0004540">
    <property type="term" value="F:RNA nuclease activity"/>
    <property type="evidence" value="ECO:0007669"/>
    <property type="project" value="InterPro"/>
</dbReference>
<evidence type="ECO:0000259" key="7">
    <source>
        <dbReference type="Pfam" id="PF01850"/>
    </source>
</evidence>
<dbReference type="GO" id="GO:0016787">
    <property type="term" value="F:hydrolase activity"/>
    <property type="evidence" value="ECO:0007669"/>
    <property type="project" value="UniProtKB-KW"/>
</dbReference>
<keyword evidence="6" id="KW-0800">Toxin</keyword>
<dbReference type="GO" id="GO:0090729">
    <property type="term" value="F:toxin activity"/>
    <property type="evidence" value="ECO:0007669"/>
    <property type="project" value="UniProtKB-KW"/>
</dbReference>
<name>A0A9X1S038_9MICO</name>
<dbReference type="InterPro" id="IPR029060">
    <property type="entry name" value="PIN-like_dom_sf"/>
</dbReference>
<comment type="cofactor">
    <cofactor evidence="6">
        <name>Mg(2+)</name>
        <dbReference type="ChEBI" id="CHEBI:18420"/>
    </cofactor>
</comment>
<organism evidence="8 9">
    <name type="scientific">Microbacterium tenebrionis</name>
    <dbReference type="NCBI Taxonomy" id="2830665"/>
    <lineage>
        <taxon>Bacteria</taxon>
        <taxon>Bacillati</taxon>
        <taxon>Actinomycetota</taxon>
        <taxon>Actinomycetes</taxon>
        <taxon>Micrococcales</taxon>
        <taxon>Microbacteriaceae</taxon>
        <taxon>Microbacterium</taxon>
    </lineage>
</organism>
<keyword evidence="2 6" id="KW-0540">Nuclease</keyword>
<evidence type="ECO:0000313" key="8">
    <source>
        <dbReference type="EMBL" id="MCC2030161.1"/>
    </source>
</evidence>
<evidence type="ECO:0000256" key="2">
    <source>
        <dbReference type="ARBA" id="ARBA00022722"/>
    </source>
</evidence>
<keyword evidence="9" id="KW-1185">Reference proteome</keyword>
<keyword evidence="5 6" id="KW-0460">Magnesium</keyword>
<dbReference type="GO" id="GO:0000287">
    <property type="term" value="F:magnesium ion binding"/>
    <property type="evidence" value="ECO:0007669"/>
    <property type="project" value="UniProtKB-UniRule"/>
</dbReference>
<dbReference type="InterPro" id="IPR022907">
    <property type="entry name" value="VapC_family"/>
</dbReference>
<evidence type="ECO:0000256" key="5">
    <source>
        <dbReference type="ARBA" id="ARBA00022842"/>
    </source>
</evidence>
<keyword evidence="1 6" id="KW-1277">Toxin-antitoxin system</keyword>
<keyword evidence="3 6" id="KW-0479">Metal-binding</keyword>
<sequence length="129" mass="14071">MLAYLDTSAALKLVIDEPESDAMEELIWDEERVVVSSWLLHTELHCAHARREGVGSALIDAVLGMTRLAEVHRADLIAAAGLERLRTNDAIHLATAVRLEAQEMITYDAELAAAASRLGMRVLSPGLAR</sequence>
<evidence type="ECO:0000256" key="1">
    <source>
        <dbReference type="ARBA" id="ARBA00022649"/>
    </source>
</evidence>
<dbReference type="EC" id="3.1.-.-" evidence="6"/>
<comment type="function">
    <text evidence="6">Toxic component of a toxin-antitoxin (TA) system. An RNase.</text>
</comment>
<proteinExistence type="inferred from homology"/>
<reference evidence="8" key="1">
    <citation type="submission" date="2021-04" db="EMBL/GenBank/DDBJ databases">
        <title>Microbacterium tenobrionis sp. nov. and Microbacterium allomyrinae sp. nov., isolated from larvae of Tenobrio molitor and Allomyrina dichotoma, respectively.</title>
        <authorList>
            <person name="Lee S.D."/>
        </authorList>
    </citation>
    <scope>NUCLEOTIDE SEQUENCE</scope>
    <source>
        <strain evidence="8">YMB-B2</strain>
    </source>
</reference>
<evidence type="ECO:0000256" key="6">
    <source>
        <dbReference type="HAMAP-Rule" id="MF_00265"/>
    </source>
</evidence>
<dbReference type="Proteomes" id="UP001139289">
    <property type="component" value="Unassembled WGS sequence"/>
</dbReference>
<evidence type="ECO:0000313" key="9">
    <source>
        <dbReference type="Proteomes" id="UP001139289"/>
    </source>
</evidence>
<comment type="caution">
    <text evidence="8">The sequence shown here is derived from an EMBL/GenBank/DDBJ whole genome shotgun (WGS) entry which is preliminary data.</text>
</comment>
<dbReference type="SUPFAM" id="SSF88723">
    <property type="entry name" value="PIN domain-like"/>
    <property type="match status" value="1"/>
</dbReference>
<keyword evidence="4 6" id="KW-0378">Hydrolase</keyword>
<dbReference type="AlphaFoldDB" id="A0A9X1S038"/>
<dbReference type="HAMAP" id="MF_00265">
    <property type="entry name" value="VapC_Nob1"/>
    <property type="match status" value="1"/>
</dbReference>
<gene>
    <name evidence="6" type="primary">vapC</name>
    <name evidence="8" type="ORF">KEC56_11655</name>
</gene>